<dbReference type="PANTHER" id="PTHR42964:SF1">
    <property type="entry name" value="POLYKETIDE BIOSYNTHESIS ENOYL-COA HYDRATASE PKSH-RELATED"/>
    <property type="match status" value="1"/>
</dbReference>
<dbReference type="Pfam" id="PF00378">
    <property type="entry name" value="ECH_1"/>
    <property type="match status" value="1"/>
</dbReference>
<comment type="similarity">
    <text evidence="1">Belongs to the enoyl-CoA hydratase/isomerase family.</text>
</comment>
<evidence type="ECO:0000313" key="2">
    <source>
        <dbReference type="EMBL" id="MBE1594113.1"/>
    </source>
</evidence>
<dbReference type="InterPro" id="IPR029045">
    <property type="entry name" value="ClpP/crotonase-like_dom_sf"/>
</dbReference>
<dbReference type="InterPro" id="IPR001753">
    <property type="entry name" value="Enoyl-CoA_hydra/iso"/>
</dbReference>
<proteinExistence type="inferred from homology"/>
<comment type="caution">
    <text evidence="2">The sequence shown here is derived from an EMBL/GenBank/DDBJ whole genome shotgun (WGS) entry which is preliminary data.</text>
</comment>
<dbReference type="GeneID" id="86824926"/>
<sequence length="269" mass="28649">MTEAPLSAQTQNPDEPLVLIDDHDGYAVLTLNRPAKRNAMSREAVRQLREALAVVRDKQAVVLTGAGPAFCAGVDLSEQTGDGFSSRSSQQTHYWTEVQADIRSHPAIFIAAVNGYALGGGSTLIHSCDLAIAAESAQIGAPEMGFGGFPSHAGPAAVKRLAPKYAAQIILLARRVDAYEALRMAIVNKVVPDDQLLAEATDWAKQLATFNPVALDWGKRTIQAMENLSWDDAIAYTEMTGRIVSGQTPASRDGIAAFLRGHRGVGQGA</sequence>
<dbReference type="Gene3D" id="3.90.226.10">
    <property type="entry name" value="2-enoyl-CoA Hydratase, Chain A, domain 1"/>
    <property type="match status" value="1"/>
</dbReference>
<dbReference type="GO" id="GO:0003824">
    <property type="term" value="F:catalytic activity"/>
    <property type="evidence" value="ECO:0007669"/>
    <property type="project" value="UniProtKB-ARBA"/>
</dbReference>
<gene>
    <name evidence="2" type="ORF">H4687_000242</name>
</gene>
<dbReference type="RefSeq" id="WP_159026147.1">
    <property type="nucleotide sequence ID" value="NZ_JADBGF010000001.1"/>
</dbReference>
<keyword evidence="3" id="KW-1185">Reference proteome</keyword>
<evidence type="ECO:0000313" key="3">
    <source>
        <dbReference type="Proteomes" id="UP000629287"/>
    </source>
</evidence>
<dbReference type="AlphaFoldDB" id="A0A8I0TQE1"/>
<dbReference type="OrthoDB" id="9807606at2"/>
<dbReference type="CDD" id="cd06558">
    <property type="entry name" value="crotonase-like"/>
    <property type="match status" value="1"/>
</dbReference>
<dbReference type="Proteomes" id="UP000629287">
    <property type="component" value="Unassembled WGS sequence"/>
</dbReference>
<dbReference type="PANTHER" id="PTHR42964">
    <property type="entry name" value="ENOYL-COA HYDRATASE"/>
    <property type="match status" value="1"/>
</dbReference>
<dbReference type="GO" id="GO:0008300">
    <property type="term" value="P:isoprenoid catabolic process"/>
    <property type="evidence" value="ECO:0007669"/>
    <property type="project" value="TreeGrafter"/>
</dbReference>
<name>A0A8I0TQE1_9ACTN</name>
<organism evidence="2 3">
    <name type="scientific">Streptomyces stelliscabiei</name>
    <dbReference type="NCBI Taxonomy" id="146820"/>
    <lineage>
        <taxon>Bacteria</taxon>
        <taxon>Bacillati</taxon>
        <taxon>Actinomycetota</taxon>
        <taxon>Actinomycetes</taxon>
        <taxon>Kitasatosporales</taxon>
        <taxon>Streptomycetaceae</taxon>
        <taxon>Streptomyces</taxon>
    </lineage>
</organism>
<reference evidence="2 3" key="1">
    <citation type="submission" date="2020-10" db="EMBL/GenBank/DDBJ databases">
        <title>Sequencing the genomes of 1000 actinobacteria strains.</title>
        <authorList>
            <person name="Klenk H.-P."/>
        </authorList>
    </citation>
    <scope>NUCLEOTIDE SEQUENCE [LARGE SCALE GENOMIC DNA]</scope>
    <source>
        <strain evidence="2 3">DSM 41803</strain>
    </source>
</reference>
<evidence type="ECO:0000256" key="1">
    <source>
        <dbReference type="ARBA" id="ARBA00005254"/>
    </source>
</evidence>
<dbReference type="InterPro" id="IPR051683">
    <property type="entry name" value="Enoyl-CoA_Hydratase/Isomerase"/>
</dbReference>
<dbReference type="EMBL" id="JADBGF010000001">
    <property type="protein sequence ID" value="MBE1594113.1"/>
    <property type="molecule type" value="Genomic_DNA"/>
</dbReference>
<dbReference type="SUPFAM" id="SSF52096">
    <property type="entry name" value="ClpP/crotonase"/>
    <property type="match status" value="1"/>
</dbReference>
<accession>A0A8I0TQE1</accession>
<protein>
    <submittedName>
        <fullName evidence="2">Enoyl-CoA hydratase/carnithine racemase</fullName>
    </submittedName>
</protein>